<keyword evidence="11" id="KW-0670">Pyruvate</keyword>
<comment type="caution">
    <text evidence="11">The sequence shown here is derived from an EMBL/GenBank/DDBJ whole genome shotgun (WGS) entry which is preliminary data.</text>
</comment>
<accession>G4D242</accession>
<keyword evidence="7" id="KW-0408">Iron</keyword>
<feature type="domain" description="Pyruvate:ferredoxin oxidoreductase core" evidence="10">
    <location>
        <begin position="268"/>
        <end position="347"/>
    </location>
</feature>
<dbReference type="InterPro" id="IPR009014">
    <property type="entry name" value="Transketo_C/PFOR_II"/>
</dbReference>
<dbReference type="GO" id="GO:0046872">
    <property type="term" value="F:metal ion binding"/>
    <property type="evidence" value="ECO:0007669"/>
    <property type="project" value="UniProtKB-KW"/>
</dbReference>
<evidence type="ECO:0000256" key="2">
    <source>
        <dbReference type="ARBA" id="ARBA00022448"/>
    </source>
</evidence>
<dbReference type="PATRIC" id="fig|997350.3.peg.456"/>
<dbReference type="HOGENOM" id="CLU_002569_1_1_9"/>
<dbReference type="SUPFAM" id="SSF52922">
    <property type="entry name" value="TK C-terminal domain-like"/>
    <property type="match status" value="1"/>
</dbReference>
<feature type="domain" description="Pyruvate flavodoxin/ferredoxin oxidoreductase pyrimidine binding" evidence="9">
    <location>
        <begin position="16"/>
        <end position="245"/>
    </location>
</feature>
<dbReference type="FunFam" id="3.40.50.970:FF:000012">
    <property type="entry name" value="Pyruvate:ferredoxin (Flavodoxin) oxidoreductase"/>
    <property type="match status" value="1"/>
</dbReference>
<dbReference type="GO" id="GO:0006979">
    <property type="term" value="P:response to oxidative stress"/>
    <property type="evidence" value="ECO:0007669"/>
    <property type="project" value="TreeGrafter"/>
</dbReference>
<dbReference type="Pfam" id="PF17147">
    <property type="entry name" value="PFOR_II"/>
    <property type="match status" value="1"/>
</dbReference>
<dbReference type="Gene3D" id="3.40.50.970">
    <property type="match status" value="1"/>
</dbReference>
<keyword evidence="2" id="KW-0813">Transport</keyword>
<dbReference type="EC" id="1.-.-.-" evidence="11"/>
<evidence type="ECO:0000313" key="11">
    <source>
        <dbReference type="EMBL" id="EGY80409.1"/>
    </source>
</evidence>
<dbReference type="PANTHER" id="PTHR32154">
    <property type="entry name" value="PYRUVATE-FLAVODOXIN OXIDOREDUCTASE-RELATED"/>
    <property type="match status" value="1"/>
</dbReference>
<dbReference type="FunFam" id="3.40.50.920:FF:000007">
    <property type="entry name" value="Pyruvate:ferredoxin (Flavodoxin) oxidoreductase"/>
    <property type="match status" value="1"/>
</dbReference>
<comment type="similarity">
    <text evidence="1">Belongs to the pyruvate:ferredoxin/flavodoxin oxidoreductase family.</text>
</comment>
<keyword evidence="4" id="KW-0479">Metal-binding</keyword>
<dbReference type="Gene3D" id="3.40.50.920">
    <property type="match status" value="1"/>
</dbReference>
<keyword evidence="3" id="KW-0004">4Fe-4S</keyword>
<dbReference type="GO" id="GO:0016491">
    <property type="term" value="F:oxidoreductase activity"/>
    <property type="evidence" value="ECO:0007669"/>
    <property type="project" value="UniProtKB-KW"/>
</dbReference>
<organism evidence="11 12">
    <name type="scientific">Peptoniphilus indolicus ATCC 29427</name>
    <dbReference type="NCBI Taxonomy" id="997350"/>
    <lineage>
        <taxon>Bacteria</taxon>
        <taxon>Bacillati</taxon>
        <taxon>Bacillota</taxon>
        <taxon>Tissierellia</taxon>
        <taxon>Tissierellales</taxon>
        <taxon>Peptoniphilaceae</taxon>
        <taxon>Peptoniphilus</taxon>
    </lineage>
</organism>
<evidence type="ECO:0000256" key="4">
    <source>
        <dbReference type="ARBA" id="ARBA00022723"/>
    </source>
</evidence>
<evidence type="ECO:0000313" key="12">
    <source>
        <dbReference type="Proteomes" id="UP000003422"/>
    </source>
</evidence>
<evidence type="ECO:0000256" key="6">
    <source>
        <dbReference type="ARBA" id="ARBA00023002"/>
    </source>
</evidence>
<dbReference type="STRING" id="997350.HMPREF9129_0472"/>
<evidence type="ECO:0000259" key="9">
    <source>
        <dbReference type="Pfam" id="PF01855"/>
    </source>
</evidence>
<dbReference type="EMBL" id="AGBB01000037">
    <property type="protein sequence ID" value="EGY80409.1"/>
    <property type="molecule type" value="Genomic_DNA"/>
</dbReference>
<dbReference type="GO" id="GO:0051539">
    <property type="term" value="F:4 iron, 4 sulfur cluster binding"/>
    <property type="evidence" value="ECO:0007669"/>
    <property type="project" value="UniProtKB-KW"/>
</dbReference>
<keyword evidence="6 11" id="KW-0560">Oxidoreductase</keyword>
<evidence type="ECO:0000256" key="3">
    <source>
        <dbReference type="ARBA" id="ARBA00022485"/>
    </source>
</evidence>
<evidence type="ECO:0000256" key="7">
    <source>
        <dbReference type="ARBA" id="ARBA00023004"/>
    </source>
</evidence>
<keyword evidence="8" id="KW-0411">Iron-sulfur</keyword>
<dbReference type="InterPro" id="IPR002880">
    <property type="entry name" value="Pyrv_Fd/Flavodoxin_OxRdtase_N"/>
</dbReference>
<dbReference type="SUPFAM" id="SSF52518">
    <property type="entry name" value="Thiamin diphosphate-binding fold (THDP-binding)"/>
    <property type="match status" value="1"/>
</dbReference>
<gene>
    <name evidence="11" type="ORF">HMPREF9129_0472</name>
</gene>
<dbReference type="InterPro" id="IPR029061">
    <property type="entry name" value="THDP-binding"/>
</dbReference>
<evidence type="ECO:0000256" key="8">
    <source>
        <dbReference type="ARBA" id="ARBA00023014"/>
    </source>
</evidence>
<dbReference type="Proteomes" id="UP000003422">
    <property type="component" value="Unassembled WGS sequence"/>
</dbReference>
<evidence type="ECO:0000256" key="1">
    <source>
        <dbReference type="ARBA" id="ARBA00009032"/>
    </source>
</evidence>
<name>G4D242_9FIRM</name>
<dbReference type="AlphaFoldDB" id="G4D242"/>
<proteinExistence type="inferred from homology"/>
<keyword evidence="12" id="KW-1185">Reference proteome</keyword>
<keyword evidence="5" id="KW-0249">Electron transport</keyword>
<protein>
    <submittedName>
        <fullName evidence="11">Pyruvate-ferredoxin oxidoreductase</fullName>
        <ecNumber evidence="11">1.-.-.-</ecNumber>
    </submittedName>
</protein>
<dbReference type="CDD" id="cd07034">
    <property type="entry name" value="TPP_PYR_PFOR_IOR-alpha_like"/>
    <property type="match status" value="1"/>
</dbReference>
<dbReference type="Pfam" id="PF01855">
    <property type="entry name" value="POR_N"/>
    <property type="match status" value="1"/>
</dbReference>
<evidence type="ECO:0000259" key="10">
    <source>
        <dbReference type="Pfam" id="PF17147"/>
    </source>
</evidence>
<dbReference type="eggNOG" id="COG0674">
    <property type="taxonomic scope" value="Bacteria"/>
</dbReference>
<reference evidence="11 12" key="1">
    <citation type="submission" date="2011-06" db="EMBL/GenBank/DDBJ databases">
        <authorList>
            <person name="Muzny D."/>
            <person name="Qin X."/>
            <person name="Deng J."/>
            <person name="Jiang H."/>
            <person name="Liu Y."/>
            <person name="Qu J."/>
            <person name="Song X.-Z."/>
            <person name="Zhang L."/>
            <person name="Thornton R."/>
            <person name="Coyle M."/>
            <person name="Francisco L."/>
            <person name="Jackson L."/>
            <person name="Javaid M."/>
            <person name="Korchina V."/>
            <person name="Kovar C."/>
            <person name="Mata R."/>
            <person name="Mathew T."/>
            <person name="Ngo R."/>
            <person name="Nguyen L."/>
            <person name="Nguyen N."/>
            <person name="Okwuonu G."/>
            <person name="Ongeri F."/>
            <person name="Pham C."/>
            <person name="Simmons D."/>
            <person name="Wilczek-Boney K."/>
            <person name="Hale W."/>
            <person name="Jakkamsetti A."/>
            <person name="Pham P."/>
            <person name="Ruth R."/>
            <person name="San Lucas F."/>
            <person name="Warren J."/>
            <person name="Zhang J."/>
            <person name="Zhao Z."/>
            <person name="Zhou C."/>
            <person name="Zhu D."/>
            <person name="Lee S."/>
            <person name="Bess C."/>
            <person name="Blankenburg K."/>
            <person name="Forbes L."/>
            <person name="Fu Q."/>
            <person name="Gubbala S."/>
            <person name="Hirani K."/>
            <person name="Jayaseelan J.C."/>
            <person name="Lara F."/>
            <person name="Munidasa M."/>
            <person name="Palculict T."/>
            <person name="Patil S."/>
            <person name="Pu L.-L."/>
            <person name="Saada N."/>
            <person name="Tang L."/>
            <person name="Weissenberger G."/>
            <person name="Zhu Y."/>
            <person name="Hemphill L."/>
            <person name="Shang Y."/>
            <person name="Youmans B."/>
            <person name="Ayvaz T."/>
            <person name="Ross M."/>
            <person name="Santibanez J."/>
            <person name="Aqrawi P."/>
            <person name="Gross S."/>
            <person name="Joshi V."/>
            <person name="Fowler G."/>
            <person name="Nazareth L."/>
            <person name="Reid J."/>
            <person name="Worley K."/>
            <person name="Petrosino J."/>
            <person name="Highlander S."/>
            <person name="Gibbs R."/>
        </authorList>
    </citation>
    <scope>NUCLEOTIDE SEQUENCE [LARGE SCALE GENOMIC DNA]</scope>
    <source>
        <strain evidence="11 12">ATCC 29427</strain>
    </source>
</reference>
<sequence>MKKMMTMNGNTAAAYVAYAFSEVAPIYPITPSSDMSELIDAWAANGKENIFGEQVQVSELQSEGGAAGAMHGALSAGALATSFTSSQGLLLMIPNMYKMSGELLPGVLHVAARALSTHALSIFGDHQDVMAARQTGFNIIASSSVQEILELGAVSHLVSIKSRIPTMHFFDGFRTSHEIQKVEAVDYEDYKKLVDFEAINEFRLKSMNPNRPYTKGTAQNSDVYFQAAESTNQMYEDVVETIVYYMDKMGEITGRKYRPFDYYGAEDAERVIIAMGSVNETIEETVDYLNKNGEKVGLIKVRLYRPFSKKYLLDVVPKTVKKIAVLDRTKEKGAPYEPLHLDVLSAFVGEKMRQS</sequence>
<evidence type="ECO:0000256" key="5">
    <source>
        <dbReference type="ARBA" id="ARBA00022982"/>
    </source>
</evidence>
<dbReference type="InterPro" id="IPR033412">
    <property type="entry name" value="PFOR_II"/>
</dbReference>
<dbReference type="PANTHER" id="PTHR32154:SF0">
    <property type="entry name" value="PYRUVATE-FLAVODOXIN OXIDOREDUCTASE-RELATED"/>
    <property type="match status" value="1"/>
</dbReference>
<dbReference type="InterPro" id="IPR050722">
    <property type="entry name" value="Pyruvate:ferred/Flavod_OxRd"/>
</dbReference>